<protein>
    <recommendedName>
        <fullName evidence="3 8">Uroporphyrinogen decarboxylase</fullName>
        <shortName evidence="8">UPD</shortName>
        <shortName evidence="8">URO-D</shortName>
        <ecNumber evidence="3 8">4.1.1.37</ecNumber>
    </recommendedName>
</protein>
<comment type="subcellular location">
    <subcellularLocation>
        <location evidence="8">Cytoplasm</location>
    </subcellularLocation>
</comment>
<evidence type="ECO:0000259" key="12">
    <source>
        <dbReference type="PROSITE" id="PS00907"/>
    </source>
</evidence>
<dbReference type="InterPro" id="IPR006361">
    <property type="entry name" value="Uroporphyrinogen_deCO2ase_HemE"/>
</dbReference>
<evidence type="ECO:0000256" key="5">
    <source>
        <dbReference type="ARBA" id="ARBA00022793"/>
    </source>
</evidence>
<dbReference type="HAMAP" id="MF_00218">
    <property type="entry name" value="URO_D"/>
    <property type="match status" value="1"/>
</dbReference>
<evidence type="ECO:0000256" key="2">
    <source>
        <dbReference type="ARBA" id="ARBA00009935"/>
    </source>
</evidence>
<comment type="catalytic activity">
    <reaction evidence="8 9">
        <text>uroporphyrinogen III + 4 H(+) = coproporphyrinogen III + 4 CO2</text>
        <dbReference type="Rhea" id="RHEA:19865"/>
        <dbReference type="ChEBI" id="CHEBI:15378"/>
        <dbReference type="ChEBI" id="CHEBI:16526"/>
        <dbReference type="ChEBI" id="CHEBI:57308"/>
        <dbReference type="ChEBI" id="CHEBI:57309"/>
        <dbReference type="EC" id="4.1.1.37"/>
    </reaction>
</comment>
<dbReference type="UniPathway" id="UPA00251">
    <property type="reaction ID" value="UER00321"/>
</dbReference>
<keyword evidence="14" id="KW-1185">Reference proteome</keyword>
<evidence type="ECO:0000256" key="4">
    <source>
        <dbReference type="ARBA" id="ARBA00022490"/>
    </source>
</evidence>
<dbReference type="EC" id="4.1.1.37" evidence="3 8"/>
<keyword evidence="6 8" id="KW-0456">Lyase</keyword>
<evidence type="ECO:0000313" key="14">
    <source>
        <dbReference type="Proteomes" id="UP000001369"/>
    </source>
</evidence>
<dbReference type="Gene3D" id="3.20.20.210">
    <property type="match status" value="1"/>
</dbReference>
<accession>C1DWL1</accession>
<evidence type="ECO:0000256" key="9">
    <source>
        <dbReference type="RuleBase" id="RU000554"/>
    </source>
</evidence>
<dbReference type="NCBIfam" id="TIGR01464">
    <property type="entry name" value="hemE"/>
    <property type="match status" value="1"/>
</dbReference>
<dbReference type="SUPFAM" id="SSF51726">
    <property type="entry name" value="UROD/MetE-like"/>
    <property type="match status" value="1"/>
</dbReference>
<keyword evidence="7 8" id="KW-0627">Porphyrin biosynthesis</keyword>
<feature type="binding site" evidence="8">
    <location>
        <position position="76"/>
    </location>
    <ligand>
        <name>substrate</name>
    </ligand>
</feature>
<evidence type="ECO:0000256" key="6">
    <source>
        <dbReference type="ARBA" id="ARBA00023239"/>
    </source>
</evidence>
<feature type="binding site" evidence="8">
    <location>
        <begin position="26"/>
        <end position="30"/>
    </location>
    <ligand>
        <name>substrate</name>
    </ligand>
</feature>
<dbReference type="PROSITE" id="PS00906">
    <property type="entry name" value="UROD_1"/>
    <property type="match status" value="1"/>
</dbReference>
<dbReference type="PANTHER" id="PTHR21091:SF169">
    <property type="entry name" value="UROPORPHYRINOGEN DECARBOXYLASE"/>
    <property type="match status" value="1"/>
</dbReference>
<name>C1DWL1_SULAA</name>
<organism evidence="13 14">
    <name type="scientific">Sulfurihydrogenibium azorense (strain DSM 15241 / OCM 825 / Az-Fu1)</name>
    <dbReference type="NCBI Taxonomy" id="204536"/>
    <lineage>
        <taxon>Bacteria</taxon>
        <taxon>Pseudomonadati</taxon>
        <taxon>Aquificota</taxon>
        <taxon>Aquificia</taxon>
        <taxon>Aquificales</taxon>
        <taxon>Hydrogenothermaceae</taxon>
        <taxon>Sulfurihydrogenibium</taxon>
    </lineage>
</organism>
<dbReference type="PROSITE" id="PS00907">
    <property type="entry name" value="UROD_2"/>
    <property type="match status" value="1"/>
</dbReference>
<dbReference type="EMBL" id="CP001229">
    <property type="protein sequence ID" value="ACN99007.1"/>
    <property type="molecule type" value="Genomic_DNA"/>
</dbReference>
<dbReference type="HOGENOM" id="CLU_040933_0_0_0"/>
<dbReference type="PANTHER" id="PTHR21091">
    <property type="entry name" value="METHYLTETRAHYDROFOLATE:HOMOCYSTEINE METHYLTRANSFERASE RELATED"/>
    <property type="match status" value="1"/>
</dbReference>
<comment type="subunit">
    <text evidence="8">Homodimer.</text>
</comment>
<dbReference type="Pfam" id="PF01208">
    <property type="entry name" value="URO-D"/>
    <property type="match status" value="1"/>
</dbReference>
<comment type="function">
    <text evidence="8">Catalyzes the decarboxylation of four acetate groups of uroporphyrinogen-III to yield coproporphyrinogen-III.</text>
</comment>
<dbReference type="FunFam" id="3.20.20.210:FF:000007">
    <property type="entry name" value="Uroporphyrinogen decarboxylase"/>
    <property type="match status" value="1"/>
</dbReference>
<evidence type="ECO:0000256" key="3">
    <source>
        <dbReference type="ARBA" id="ARBA00012288"/>
    </source>
</evidence>
<evidence type="ECO:0000256" key="7">
    <source>
        <dbReference type="ARBA" id="ARBA00023244"/>
    </source>
</evidence>
<evidence type="ECO:0000256" key="8">
    <source>
        <dbReference type="HAMAP-Rule" id="MF_00218"/>
    </source>
</evidence>
<comment type="caution">
    <text evidence="8">Lacks conserved residue(s) required for the propagation of feature annotation.</text>
</comment>
<evidence type="ECO:0000259" key="11">
    <source>
        <dbReference type="PROSITE" id="PS00906"/>
    </source>
</evidence>
<sequence length="349" mass="39717">MNLKNDLFLKACKNQKIERTPIWLMRQAGRYMKEYRELREKAGSFKNFYKNVDLAVEASLLPKKILDVDAIIIFSDILTPLESIGMKFDFKEGEGPVFENPIKSVEDVENLKPFNTEDVHYVGEIIKGVNQTLNRELPVIGFAGAPFTLAAYMIEGRGSRDFKKAKKFMYDNPQEFKKLLDIIADVIIDYLNFQIKSGADAVQIFDSWAGHLSPKDYKEFALPPIKKIIKNLKKDYQPVIHFSKGVAGVIDFIGESGADVYSVDWMVDIKDVKNKIYPNAAVQGNLDPTILYAEKNAIKKEAEYILESWGKDSGHIFNLGHGLNPDMDVEKVKYLVDTVKELSFKIRNS</sequence>
<keyword evidence="5 8" id="KW-0210">Decarboxylase</keyword>
<comment type="pathway">
    <text evidence="1 8 9">Porphyrin-containing compound metabolism; protoporphyrin-IX biosynthesis; coproporphyrinogen-III from 5-aminolevulinate: step 4/4.</text>
</comment>
<dbReference type="InterPro" id="IPR000257">
    <property type="entry name" value="Uroporphyrinogen_deCOase"/>
</dbReference>
<dbReference type="RefSeq" id="WP_012674327.1">
    <property type="nucleotide sequence ID" value="NC_012438.1"/>
</dbReference>
<feature type="binding site" evidence="8">
    <location>
        <position position="321"/>
    </location>
    <ligand>
        <name>substrate</name>
    </ligand>
</feature>
<keyword evidence="4 8" id="KW-0963">Cytoplasm</keyword>
<dbReference type="AlphaFoldDB" id="C1DWL1"/>
<dbReference type="eggNOG" id="COG0407">
    <property type="taxonomic scope" value="Bacteria"/>
</dbReference>
<dbReference type="GO" id="GO:0004853">
    <property type="term" value="F:uroporphyrinogen decarboxylase activity"/>
    <property type="evidence" value="ECO:0007669"/>
    <property type="project" value="UniProtKB-UniRule"/>
</dbReference>
<dbReference type="KEGG" id="saf:SULAZ_1533"/>
<feature type="domain" description="Uroporphyrinogen decarboxylase (URO-D)" evidence="11">
    <location>
        <begin position="21"/>
        <end position="30"/>
    </location>
</feature>
<proteinExistence type="inferred from homology"/>
<dbReference type="Proteomes" id="UP000001369">
    <property type="component" value="Chromosome"/>
</dbReference>
<reference evidence="13 14" key="1">
    <citation type="journal article" date="2009" name="J. Bacteriol.">
        <title>Complete and draft genome sequences of six members of the Aquificales.</title>
        <authorList>
            <person name="Reysenbach A.L."/>
            <person name="Hamamura N."/>
            <person name="Podar M."/>
            <person name="Griffiths E."/>
            <person name="Ferreira S."/>
            <person name="Hochstein R."/>
            <person name="Heidelberg J."/>
            <person name="Johnson J."/>
            <person name="Mead D."/>
            <person name="Pohorille A."/>
            <person name="Sarmiento M."/>
            <person name="Schweighofer K."/>
            <person name="Seshadri R."/>
            <person name="Voytek M.A."/>
        </authorList>
    </citation>
    <scope>NUCLEOTIDE SEQUENCE [LARGE SCALE GENOMIC DNA]</scope>
    <source>
        <strain evidence="14">Az-Fu1 / DSM 15241 / OCM 825</strain>
    </source>
</reference>
<evidence type="ECO:0000313" key="13">
    <source>
        <dbReference type="EMBL" id="ACN99007.1"/>
    </source>
</evidence>
<dbReference type="CDD" id="cd00717">
    <property type="entry name" value="URO-D"/>
    <property type="match status" value="1"/>
</dbReference>
<feature type="domain" description="Uroporphyrinogen decarboxylase (URO-D)" evidence="12">
    <location>
        <begin position="140"/>
        <end position="156"/>
    </location>
</feature>
<dbReference type="STRING" id="204536.SULAZ_1533"/>
<feature type="site" description="Transition state stabilizer" evidence="8">
    <location>
        <position position="76"/>
    </location>
</feature>
<feature type="binding site" evidence="8">
    <location>
        <position position="207"/>
    </location>
    <ligand>
        <name>substrate</name>
    </ligand>
</feature>
<evidence type="ECO:0000256" key="10">
    <source>
        <dbReference type="RuleBase" id="RU004169"/>
    </source>
</evidence>
<gene>
    <name evidence="8 13" type="primary">hemE</name>
    <name evidence="13" type="ordered locus">SULAZ_1533</name>
</gene>
<dbReference type="InterPro" id="IPR038071">
    <property type="entry name" value="UROD/MetE-like_sf"/>
</dbReference>
<dbReference type="GO" id="GO:0005829">
    <property type="term" value="C:cytosol"/>
    <property type="evidence" value="ECO:0007669"/>
    <property type="project" value="TreeGrafter"/>
</dbReference>
<dbReference type="GO" id="GO:0006782">
    <property type="term" value="P:protoporphyrinogen IX biosynthetic process"/>
    <property type="evidence" value="ECO:0007669"/>
    <property type="project" value="UniProtKB-UniRule"/>
</dbReference>
<evidence type="ECO:0000256" key="1">
    <source>
        <dbReference type="ARBA" id="ARBA00004804"/>
    </source>
</evidence>
<feature type="binding site" evidence="8">
    <location>
        <position position="152"/>
    </location>
    <ligand>
        <name>substrate</name>
    </ligand>
</feature>
<comment type="similarity">
    <text evidence="2 8 10">Belongs to the uroporphyrinogen decarboxylase family.</text>
</comment>